<accession>A0A9K3GF01</accession>
<comment type="caution">
    <text evidence="1">The sequence shown here is derived from an EMBL/GenBank/DDBJ whole genome shotgun (WGS) entry which is preliminary data.</text>
</comment>
<gene>
    <name evidence="1" type="ORF">KIPB_000480</name>
</gene>
<dbReference type="AlphaFoldDB" id="A0A9K3GF01"/>
<evidence type="ECO:0000313" key="1">
    <source>
        <dbReference type="EMBL" id="GIQ79781.1"/>
    </source>
</evidence>
<dbReference type="Gene3D" id="3.30.559.30">
    <property type="entry name" value="Nonribosomal peptide synthetase, condensation domain"/>
    <property type="match status" value="1"/>
</dbReference>
<name>A0A9K3GF01_9EUKA</name>
<organism evidence="1 2">
    <name type="scientific">Kipferlia bialata</name>
    <dbReference type="NCBI Taxonomy" id="797122"/>
    <lineage>
        <taxon>Eukaryota</taxon>
        <taxon>Metamonada</taxon>
        <taxon>Carpediemonas-like organisms</taxon>
        <taxon>Kipferlia</taxon>
    </lineage>
</organism>
<evidence type="ECO:0000313" key="2">
    <source>
        <dbReference type="Proteomes" id="UP000265618"/>
    </source>
</evidence>
<dbReference type="SUPFAM" id="SSF52777">
    <property type="entry name" value="CoA-dependent acyltransferases"/>
    <property type="match status" value="1"/>
</dbReference>
<sequence length="391" mass="40795">MSLPSPPLSTCLSLLIGKGHTTGASDLCGSVSLVCALEACMPPACGASDTPSPCIRHATANVVHVVHTQMSAGASLASALTSETSIDRPREMRARLGHLMTAVLNAQNQPINIGDACSDRCSDTGERHSPPSPPVEWGDLLSPVPPCTSGEPPFLPIPPCISLSDIPSDKWSMSATGADARVSVSPQVLDRARRHGREHGATVTGLVNASLIQAIGSMYLECHPEVSECSVSMSIVVDMRPYCDPSLLSDADTPLRQAIGTVTLAHPVTTSAPSADTLLQMAGTVTQDMQHRIERHEHVLSSKALSDGRFDAGPPSATIELSNHGSYAGPPFSQAEVLTTQRFDGYPGLSVLVHSVSAAEGTALCLGVAGCEMGKEVLDRAAHLFGVMGTE</sequence>
<proteinExistence type="predicted"/>
<protein>
    <submittedName>
        <fullName evidence="1">Uncharacterized protein</fullName>
    </submittedName>
</protein>
<dbReference type="EMBL" id="BDIP01000054">
    <property type="protein sequence ID" value="GIQ79781.1"/>
    <property type="molecule type" value="Genomic_DNA"/>
</dbReference>
<reference evidence="1 2" key="1">
    <citation type="journal article" date="2018" name="PLoS ONE">
        <title>The draft genome of Kipferlia bialata reveals reductive genome evolution in fornicate parasites.</title>
        <authorList>
            <person name="Tanifuji G."/>
            <person name="Takabayashi S."/>
            <person name="Kume K."/>
            <person name="Takagi M."/>
            <person name="Nakayama T."/>
            <person name="Kamikawa R."/>
            <person name="Inagaki Y."/>
            <person name="Hashimoto T."/>
        </authorList>
    </citation>
    <scope>NUCLEOTIDE SEQUENCE [LARGE SCALE GENOMIC DNA]</scope>
    <source>
        <strain evidence="1">NY0173</strain>
    </source>
</reference>
<dbReference type="Proteomes" id="UP000265618">
    <property type="component" value="Unassembled WGS sequence"/>
</dbReference>
<keyword evidence="2" id="KW-1185">Reference proteome</keyword>
<dbReference type="OrthoDB" id="433470at2759"/>